<dbReference type="AlphaFoldDB" id="A0A9R1XWT0"/>
<comment type="similarity">
    <text evidence="2 9">Belongs to the glycosyl hydrolase 28 family.</text>
</comment>
<keyword evidence="6 9" id="KW-0326">Glycosidase</keyword>
<keyword evidence="13" id="KW-1185">Reference proteome</keyword>
<keyword evidence="5 9" id="KW-0378">Hydrolase</keyword>
<dbReference type="SUPFAM" id="SSF51126">
    <property type="entry name" value="Pectin lyase-like"/>
    <property type="match status" value="1"/>
</dbReference>
<dbReference type="Gene3D" id="2.160.20.10">
    <property type="entry name" value="Single-stranded right-handed beta-helix, Pectin lyase-like"/>
    <property type="match status" value="1"/>
</dbReference>
<evidence type="ECO:0000256" key="1">
    <source>
        <dbReference type="ARBA" id="ARBA00004191"/>
    </source>
</evidence>
<evidence type="ECO:0000256" key="10">
    <source>
        <dbReference type="SAM" id="MobiDB-lite"/>
    </source>
</evidence>
<dbReference type="Proteomes" id="UP000235145">
    <property type="component" value="Unassembled WGS sequence"/>
</dbReference>
<organism evidence="12 13">
    <name type="scientific">Lactuca sativa</name>
    <name type="common">Garden lettuce</name>
    <dbReference type="NCBI Taxonomy" id="4236"/>
    <lineage>
        <taxon>Eukaryota</taxon>
        <taxon>Viridiplantae</taxon>
        <taxon>Streptophyta</taxon>
        <taxon>Embryophyta</taxon>
        <taxon>Tracheophyta</taxon>
        <taxon>Spermatophyta</taxon>
        <taxon>Magnoliopsida</taxon>
        <taxon>eudicotyledons</taxon>
        <taxon>Gunneridae</taxon>
        <taxon>Pentapetalae</taxon>
        <taxon>asterids</taxon>
        <taxon>campanulids</taxon>
        <taxon>Asterales</taxon>
        <taxon>Asteraceae</taxon>
        <taxon>Cichorioideae</taxon>
        <taxon>Cichorieae</taxon>
        <taxon>Lactucinae</taxon>
        <taxon>Lactuca</taxon>
    </lineage>
</organism>
<evidence type="ECO:0000256" key="7">
    <source>
        <dbReference type="ARBA" id="ARBA00023316"/>
    </source>
</evidence>
<dbReference type="GO" id="GO:0071555">
    <property type="term" value="P:cell wall organization"/>
    <property type="evidence" value="ECO:0007669"/>
    <property type="project" value="UniProtKB-KW"/>
</dbReference>
<feature type="transmembrane region" description="Helical" evidence="11">
    <location>
        <begin position="12"/>
        <end position="37"/>
    </location>
</feature>
<dbReference type="SMART" id="SM00710">
    <property type="entry name" value="PbH1"/>
    <property type="match status" value="5"/>
</dbReference>
<evidence type="ECO:0000256" key="9">
    <source>
        <dbReference type="RuleBase" id="RU361169"/>
    </source>
</evidence>
<gene>
    <name evidence="12" type="ORF">LSAT_V11C100017060</name>
</gene>
<keyword evidence="4" id="KW-0964">Secreted</keyword>
<name>A0A9R1XWT0_LACSA</name>
<feature type="active site" evidence="8">
    <location>
        <position position="338"/>
    </location>
</feature>
<keyword evidence="11" id="KW-0472">Membrane</keyword>
<dbReference type="PROSITE" id="PS00502">
    <property type="entry name" value="POLYGALACTURONASE"/>
    <property type="match status" value="1"/>
</dbReference>
<evidence type="ECO:0000256" key="8">
    <source>
        <dbReference type="PROSITE-ProRule" id="PRU10052"/>
    </source>
</evidence>
<evidence type="ECO:0000256" key="6">
    <source>
        <dbReference type="ARBA" id="ARBA00023295"/>
    </source>
</evidence>
<dbReference type="InterPro" id="IPR011050">
    <property type="entry name" value="Pectin_lyase_fold/virulence"/>
</dbReference>
<keyword evidence="7" id="KW-0961">Cell wall biogenesis/degradation</keyword>
<evidence type="ECO:0000256" key="5">
    <source>
        <dbReference type="ARBA" id="ARBA00022801"/>
    </source>
</evidence>
<evidence type="ECO:0008006" key="14">
    <source>
        <dbReference type="Google" id="ProtNLM"/>
    </source>
</evidence>
<comment type="subcellular location">
    <subcellularLocation>
        <location evidence="1">Secreted</location>
        <location evidence="1">Cell wall</location>
    </subcellularLocation>
</comment>
<feature type="compositionally biased region" description="Pro residues" evidence="10">
    <location>
        <begin position="81"/>
        <end position="92"/>
    </location>
</feature>
<dbReference type="EMBL" id="NBSK02000001">
    <property type="protein sequence ID" value="KAJ0225349.1"/>
    <property type="molecule type" value="Genomic_DNA"/>
</dbReference>
<dbReference type="GO" id="GO:0005975">
    <property type="term" value="P:carbohydrate metabolic process"/>
    <property type="evidence" value="ECO:0007669"/>
    <property type="project" value="InterPro"/>
</dbReference>
<keyword evidence="3" id="KW-0134">Cell wall</keyword>
<evidence type="ECO:0000256" key="2">
    <source>
        <dbReference type="ARBA" id="ARBA00008834"/>
    </source>
</evidence>
<keyword evidence="11" id="KW-0812">Transmembrane</keyword>
<dbReference type="InterPro" id="IPR006626">
    <property type="entry name" value="PbH1"/>
</dbReference>
<feature type="region of interest" description="Disordered" evidence="10">
    <location>
        <begin position="64"/>
        <end position="107"/>
    </location>
</feature>
<evidence type="ECO:0000256" key="11">
    <source>
        <dbReference type="SAM" id="Phobius"/>
    </source>
</evidence>
<dbReference type="GO" id="GO:0004650">
    <property type="term" value="F:polygalacturonase activity"/>
    <property type="evidence" value="ECO:0007669"/>
    <property type="project" value="InterPro"/>
</dbReference>
<evidence type="ECO:0000256" key="3">
    <source>
        <dbReference type="ARBA" id="ARBA00022512"/>
    </source>
</evidence>
<dbReference type="InterPro" id="IPR000743">
    <property type="entry name" value="Glyco_hydro_28"/>
</dbReference>
<keyword evidence="11" id="KW-1133">Transmembrane helix</keyword>
<dbReference type="InterPro" id="IPR012334">
    <property type="entry name" value="Pectin_lyas_fold"/>
</dbReference>
<sequence length="508" mass="54815">MLVTSQRNKGYYLKATIIYIDFLVIVKKSYTIITTLFQDSMKIIIFLSLLVFSMNVEGRYHFHKNQKKASSDPPSNATIPQPQPPVYPPSVPSDPGSAPTNPGDDTDSGPCVFDVTDYGAIGDGSTDDTPAFKAAWKAACAVASATILVPSGCTFMITSTIFSGPCKPGLVFQVDGILTPPAGPDCWPEKDSKKQWLVFYKLDNMTLTGTGTIEGNGQDWWDLPCKPHRGPGGTTLPGPCDSPTLIRFFMSSNLHLSGLRIQNSPMFHVKFDGCEGVMIDKVSISSPKLSPNTDGIHIENTKSVGIYNSMIGNGDDCISIGPGCVNVDIEGVTCGPSHGISIGSLGVHNSQACVSNITVSNVIIRDSDNGVRIKTWQGGAGSVTGIAFENIQMENVRNCAIIDQYYCANKNCENQTSAVYVRDISFRNIKGTYDVRSPPIHFACSDSVACTNITMSEVELLPFEGELVDDPFCWNAYGVQETLTIPPIDCLQDGMPQSVSDEGVYECS</sequence>
<dbReference type="PANTHER" id="PTHR31375">
    <property type="match status" value="1"/>
</dbReference>
<dbReference type="Pfam" id="PF00295">
    <property type="entry name" value="Glyco_hydro_28"/>
    <property type="match status" value="1"/>
</dbReference>
<evidence type="ECO:0000313" key="13">
    <source>
        <dbReference type="Proteomes" id="UP000235145"/>
    </source>
</evidence>
<evidence type="ECO:0000256" key="4">
    <source>
        <dbReference type="ARBA" id="ARBA00022525"/>
    </source>
</evidence>
<proteinExistence type="inferred from homology"/>
<protein>
    <recommendedName>
        <fullName evidence="14">Polygalacturonase</fullName>
    </recommendedName>
</protein>
<reference evidence="12 13" key="1">
    <citation type="journal article" date="2017" name="Nat. Commun.">
        <title>Genome assembly with in vitro proximity ligation data and whole-genome triplication in lettuce.</title>
        <authorList>
            <person name="Reyes-Chin-Wo S."/>
            <person name="Wang Z."/>
            <person name="Yang X."/>
            <person name="Kozik A."/>
            <person name="Arikit S."/>
            <person name="Song C."/>
            <person name="Xia L."/>
            <person name="Froenicke L."/>
            <person name="Lavelle D.O."/>
            <person name="Truco M.J."/>
            <person name="Xia R."/>
            <person name="Zhu S."/>
            <person name="Xu C."/>
            <person name="Xu H."/>
            <person name="Xu X."/>
            <person name="Cox K."/>
            <person name="Korf I."/>
            <person name="Meyers B.C."/>
            <person name="Michelmore R.W."/>
        </authorList>
    </citation>
    <scope>NUCLEOTIDE SEQUENCE [LARGE SCALE GENOMIC DNA]</scope>
    <source>
        <strain evidence="13">cv. Salinas</strain>
        <tissue evidence="12">Seedlings</tissue>
    </source>
</reference>
<evidence type="ECO:0000313" key="12">
    <source>
        <dbReference type="EMBL" id="KAJ0225349.1"/>
    </source>
</evidence>
<comment type="caution">
    <text evidence="12">The sequence shown here is derived from an EMBL/GenBank/DDBJ whole genome shotgun (WGS) entry which is preliminary data.</text>
</comment>
<dbReference type="FunFam" id="2.160.20.10:FF:000012">
    <property type="entry name" value="Polygalacturonase At1g48100 family"/>
    <property type="match status" value="1"/>
</dbReference>
<accession>A0A9R1XWT0</accession>